<proteinExistence type="predicted"/>
<name>A0ABS4W9U5_9MICC</name>
<accession>A0ABS4W9U5</accession>
<evidence type="ECO:0000313" key="2">
    <source>
        <dbReference type="Proteomes" id="UP000766570"/>
    </source>
</evidence>
<protein>
    <recommendedName>
        <fullName evidence="3">GNAT family N-acetyltransferase</fullName>
    </recommendedName>
</protein>
<dbReference type="EMBL" id="JAGIOE010000001">
    <property type="protein sequence ID" value="MBP2372975.1"/>
    <property type="molecule type" value="Genomic_DNA"/>
</dbReference>
<dbReference type="RefSeq" id="WP_209906217.1">
    <property type="nucleotide sequence ID" value="NZ_BAAAMI010000019.1"/>
</dbReference>
<sequence length="77" mass="8568">MEFEPIILDSAHRHGVTDAAMLHALRFPVRHFVQDDSMTMFIGPDETGALVGVGVVEWHGVTAIAHAMRPARSKYLR</sequence>
<evidence type="ECO:0000313" key="1">
    <source>
        <dbReference type="EMBL" id="MBP2372975.1"/>
    </source>
</evidence>
<reference evidence="1 2" key="1">
    <citation type="submission" date="2021-03" db="EMBL/GenBank/DDBJ databases">
        <title>Sequencing the genomes of 1000 actinobacteria strains.</title>
        <authorList>
            <person name="Klenk H.-P."/>
        </authorList>
    </citation>
    <scope>NUCLEOTIDE SEQUENCE [LARGE SCALE GENOMIC DNA]</scope>
    <source>
        <strain evidence="1 2">DSM 15454</strain>
    </source>
</reference>
<gene>
    <name evidence="1" type="ORF">JOF46_000887</name>
</gene>
<dbReference type="Proteomes" id="UP000766570">
    <property type="component" value="Unassembled WGS sequence"/>
</dbReference>
<evidence type="ECO:0008006" key="3">
    <source>
        <dbReference type="Google" id="ProtNLM"/>
    </source>
</evidence>
<keyword evidence="2" id="KW-1185">Reference proteome</keyword>
<organism evidence="1 2">
    <name type="scientific">Paeniglutamicibacter psychrophenolicus</name>
    <dbReference type="NCBI Taxonomy" id="257454"/>
    <lineage>
        <taxon>Bacteria</taxon>
        <taxon>Bacillati</taxon>
        <taxon>Actinomycetota</taxon>
        <taxon>Actinomycetes</taxon>
        <taxon>Micrococcales</taxon>
        <taxon>Micrococcaceae</taxon>
        <taxon>Paeniglutamicibacter</taxon>
    </lineage>
</organism>
<comment type="caution">
    <text evidence="1">The sequence shown here is derived from an EMBL/GenBank/DDBJ whole genome shotgun (WGS) entry which is preliminary data.</text>
</comment>